<name>A0ABM8U437_9BURK</name>
<accession>A0ABM8U437</accession>
<evidence type="ECO:0000256" key="1">
    <source>
        <dbReference type="ARBA" id="ARBA00022630"/>
    </source>
</evidence>
<gene>
    <name evidence="4" type="primary">vlmH</name>
    <name evidence="4" type="ORF">R54767_02538</name>
</gene>
<dbReference type="GO" id="GO:0016491">
    <property type="term" value="F:oxidoreductase activity"/>
    <property type="evidence" value="ECO:0007669"/>
    <property type="project" value="UniProtKB-KW"/>
</dbReference>
<comment type="caution">
    <text evidence="4">The sequence shown here is derived from an EMBL/GenBank/DDBJ whole genome shotgun (WGS) entry which is preliminary data.</text>
</comment>
<dbReference type="InterPro" id="IPR009100">
    <property type="entry name" value="AcylCoA_DH/oxidase_NM_dom_sf"/>
</dbReference>
<dbReference type="PANTHER" id="PTHR43884:SF20">
    <property type="entry name" value="ACYL-COA DEHYDROGENASE FADE28"/>
    <property type="match status" value="1"/>
</dbReference>
<dbReference type="PANTHER" id="PTHR43884">
    <property type="entry name" value="ACYL-COA DEHYDROGENASE"/>
    <property type="match status" value="1"/>
</dbReference>
<dbReference type="EMBL" id="CAJQYY010000013">
    <property type="protein sequence ID" value="CAG4899506.1"/>
    <property type="molecule type" value="Genomic_DNA"/>
</dbReference>
<keyword evidence="1" id="KW-0285">Flavoprotein</keyword>
<evidence type="ECO:0000256" key="3">
    <source>
        <dbReference type="ARBA" id="ARBA00023002"/>
    </source>
</evidence>
<dbReference type="EC" id="1.14.14.30" evidence="4"/>
<dbReference type="Proteomes" id="UP000789752">
    <property type="component" value="Unassembled WGS sequence"/>
</dbReference>
<proteinExistence type="predicted"/>
<organism evidence="4 5">
    <name type="scientific">Paraburkholderia gardini</name>
    <dbReference type="NCBI Taxonomy" id="2823469"/>
    <lineage>
        <taxon>Bacteria</taxon>
        <taxon>Pseudomonadati</taxon>
        <taxon>Pseudomonadota</taxon>
        <taxon>Betaproteobacteria</taxon>
        <taxon>Burkholderiales</taxon>
        <taxon>Burkholderiaceae</taxon>
        <taxon>Paraburkholderia</taxon>
    </lineage>
</organism>
<dbReference type="SUPFAM" id="SSF56645">
    <property type="entry name" value="Acyl-CoA dehydrogenase NM domain-like"/>
    <property type="match status" value="1"/>
</dbReference>
<dbReference type="Gene3D" id="1.10.540.10">
    <property type="entry name" value="Acyl-CoA dehydrogenase/oxidase, N-terminal domain"/>
    <property type="match status" value="1"/>
</dbReference>
<keyword evidence="2" id="KW-0274">FAD</keyword>
<evidence type="ECO:0000256" key="2">
    <source>
        <dbReference type="ARBA" id="ARBA00022827"/>
    </source>
</evidence>
<keyword evidence="3 4" id="KW-0560">Oxidoreductase</keyword>
<reference evidence="4 5" key="1">
    <citation type="submission" date="2021-04" db="EMBL/GenBank/DDBJ databases">
        <authorList>
            <person name="Vanwijnsberghe S."/>
        </authorList>
    </citation>
    <scope>NUCLEOTIDE SEQUENCE [LARGE SCALE GENOMIC DNA]</scope>
    <source>
        <strain evidence="4 5">LMG 32171</strain>
    </source>
</reference>
<evidence type="ECO:0000313" key="5">
    <source>
        <dbReference type="Proteomes" id="UP000789752"/>
    </source>
</evidence>
<dbReference type="Gene3D" id="2.40.110.10">
    <property type="entry name" value="Butyryl-CoA Dehydrogenase, subunit A, domain 2"/>
    <property type="match status" value="1"/>
</dbReference>
<protein>
    <submittedName>
        <fullName evidence="4">Isobutylamine N-hydroxylase</fullName>
        <ecNumber evidence="4">1.14.14.30</ecNumber>
    </submittedName>
</protein>
<dbReference type="InterPro" id="IPR037069">
    <property type="entry name" value="AcylCoA_DH/ox_N_sf"/>
</dbReference>
<dbReference type="InterPro" id="IPR046373">
    <property type="entry name" value="Acyl-CoA_Oxase/DH_mid-dom_sf"/>
</dbReference>
<dbReference type="RefSeq" id="WP_228978580.1">
    <property type="nucleotide sequence ID" value="NZ_CAJQYY010000013.1"/>
</dbReference>
<sequence>MFLQDSRVILEQYAPGLEAELTGHGLLAMESKDPREIKALIRQYRLPRLWVSASLGGAAISPYDGIRMQRAIGALAPSMALMLTMHNFTVSVCGALADHVPSCARMLHDVAHDNLLVASAFAEGRRGAGILDSTVFMVPDGDGFRITGSKKPCTMANSMDIITVGVAVQGADGSKRTGMAILPSSAPGVTRHKFWNVPLLAAADNEELRFDNVRVPAEQVLLASEGDTETAGIVAVAEAMGLCWFEIVASASYLGVVSAMAARVVTDRRVEESERVLLAGELECAQAALDGAIHLMQTCPPDEALLARVLMIRFGVQRALERCAMHAAELAGGLAYIRDGEIMTLLAASRCLAFHPVGRKAAQPMIAAWLDSAAEVDALSGASGSRD</sequence>
<keyword evidence="5" id="KW-1185">Reference proteome</keyword>
<evidence type="ECO:0000313" key="4">
    <source>
        <dbReference type="EMBL" id="CAG4899506.1"/>
    </source>
</evidence>